<protein>
    <submittedName>
        <fullName evidence="2">Uncharacterized protein</fullName>
    </submittedName>
</protein>
<dbReference type="AlphaFoldDB" id="A0A3M7AD05"/>
<proteinExistence type="predicted"/>
<dbReference type="EMBL" id="QWIL01000040">
    <property type="protein sequence ID" value="RMY25322.1"/>
    <property type="molecule type" value="Genomic_DNA"/>
</dbReference>
<feature type="compositionally biased region" description="Polar residues" evidence="1">
    <location>
        <begin position="62"/>
        <end position="75"/>
    </location>
</feature>
<organism evidence="2 3">
    <name type="scientific">Hortaea werneckii</name>
    <name type="common">Black yeast</name>
    <name type="synonym">Cladosporium werneckii</name>
    <dbReference type="NCBI Taxonomy" id="91943"/>
    <lineage>
        <taxon>Eukaryota</taxon>
        <taxon>Fungi</taxon>
        <taxon>Dikarya</taxon>
        <taxon>Ascomycota</taxon>
        <taxon>Pezizomycotina</taxon>
        <taxon>Dothideomycetes</taxon>
        <taxon>Dothideomycetidae</taxon>
        <taxon>Mycosphaerellales</taxon>
        <taxon>Teratosphaeriaceae</taxon>
        <taxon>Hortaea</taxon>
    </lineage>
</organism>
<comment type="caution">
    <text evidence="2">The sequence shown here is derived from an EMBL/GenBank/DDBJ whole genome shotgun (WGS) entry which is preliminary data.</text>
</comment>
<gene>
    <name evidence="2" type="ORF">D0867_00803</name>
</gene>
<dbReference type="Proteomes" id="UP000271337">
    <property type="component" value="Unassembled WGS sequence"/>
</dbReference>
<accession>A0A3M7AD05</accession>
<feature type="compositionally biased region" description="Gly residues" evidence="1">
    <location>
        <begin position="101"/>
        <end position="123"/>
    </location>
</feature>
<name>A0A3M7AD05_HORWE</name>
<dbReference type="VEuPathDB" id="FungiDB:BTJ68_14817"/>
<evidence type="ECO:0000313" key="3">
    <source>
        <dbReference type="Proteomes" id="UP000271337"/>
    </source>
</evidence>
<evidence type="ECO:0000256" key="1">
    <source>
        <dbReference type="SAM" id="MobiDB-lite"/>
    </source>
</evidence>
<reference evidence="2 3" key="1">
    <citation type="journal article" date="2018" name="BMC Genomics">
        <title>Genomic evidence for intraspecific hybridization in a clonal and extremely halotolerant yeast.</title>
        <authorList>
            <person name="Gostincar C."/>
            <person name="Stajich J.E."/>
            <person name="Zupancic J."/>
            <person name="Zalar P."/>
            <person name="Gunde-Cimerman N."/>
        </authorList>
    </citation>
    <scope>NUCLEOTIDE SEQUENCE [LARGE SCALE GENOMIC DNA]</scope>
    <source>
        <strain evidence="2 3">EXF-6669</strain>
    </source>
</reference>
<evidence type="ECO:0000313" key="2">
    <source>
        <dbReference type="EMBL" id="RMY25322.1"/>
    </source>
</evidence>
<dbReference type="OrthoDB" id="5386823at2759"/>
<sequence>MSSNLMETETGGETQQYAILQTFPRHLLFFLEETNSNTAINPRYEGDLGLKDPHKKSGGQLGTPQTTTDPSNTPEGAQAAAARTERNMENIRYGQTLSETGGVGGITQGQQGAGEQDGFGGSVGERFSGDKSLDAAQERKGQGYGGSNDMNREIGG</sequence>
<feature type="compositionally biased region" description="Basic and acidic residues" evidence="1">
    <location>
        <begin position="127"/>
        <end position="141"/>
    </location>
</feature>
<feature type="region of interest" description="Disordered" evidence="1">
    <location>
        <begin position="42"/>
        <end position="156"/>
    </location>
</feature>